<dbReference type="RefSeq" id="XP_062694602.1">
    <property type="nucleotide sequence ID" value="XM_062834798.1"/>
</dbReference>
<accession>A0AAJ0IB29</accession>
<name>A0AAJ0IB29_9PEZI</name>
<protein>
    <submittedName>
        <fullName evidence="1">Uncharacterized protein</fullName>
    </submittedName>
</protein>
<reference evidence="1 2" key="1">
    <citation type="journal article" date="2023" name="Mol. Phylogenet. Evol.">
        <title>Genome-scale phylogeny and comparative genomics of the fungal order Sordariales.</title>
        <authorList>
            <person name="Hensen N."/>
            <person name="Bonometti L."/>
            <person name="Westerberg I."/>
            <person name="Brannstrom I.O."/>
            <person name="Guillou S."/>
            <person name="Cros-Aarteil S."/>
            <person name="Calhoun S."/>
            <person name="Haridas S."/>
            <person name="Kuo A."/>
            <person name="Mondo S."/>
            <person name="Pangilinan J."/>
            <person name="Riley R."/>
            <person name="LaButti K."/>
            <person name="Andreopoulos B."/>
            <person name="Lipzen A."/>
            <person name="Chen C."/>
            <person name="Yan M."/>
            <person name="Daum C."/>
            <person name="Ng V."/>
            <person name="Clum A."/>
            <person name="Steindorff A."/>
            <person name="Ohm R.A."/>
            <person name="Martin F."/>
            <person name="Silar P."/>
            <person name="Natvig D.O."/>
            <person name="Lalanne C."/>
            <person name="Gautier V."/>
            <person name="Ament-Velasquez S.L."/>
            <person name="Kruys A."/>
            <person name="Hutchinson M.I."/>
            <person name="Powell A.J."/>
            <person name="Barry K."/>
            <person name="Miller A.N."/>
            <person name="Grigoriev I.V."/>
            <person name="Debuchy R."/>
            <person name="Gladieux P."/>
            <person name="Hiltunen Thoren M."/>
            <person name="Johannesson H."/>
        </authorList>
    </citation>
    <scope>NUCLEOTIDE SEQUENCE [LARGE SCALE GENOMIC DNA]</scope>
    <source>
        <strain evidence="1 2">FGSC 10403</strain>
    </source>
</reference>
<dbReference type="EMBL" id="JAULSX010000003">
    <property type="protein sequence ID" value="KAK3495173.1"/>
    <property type="molecule type" value="Genomic_DNA"/>
</dbReference>
<feature type="non-terminal residue" evidence="1">
    <location>
        <position position="1"/>
    </location>
</feature>
<evidence type="ECO:0000313" key="1">
    <source>
        <dbReference type="EMBL" id="KAK3495173.1"/>
    </source>
</evidence>
<dbReference type="Proteomes" id="UP001285908">
    <property type="component" value="Unassembled WGS sequence"/>
</dbReference>
<evidence type="ECO:0000313" key="2">
    <source>
        <dbReference type="Proteomes" id="UP001285908"/>
    </source>
</evidence>
<sequence length="76" mass="8921">ITSVNTVGSYIPIYFIFKINPTKEFTINDLPSNIRFIKLPTGFSSIEIIFNWLKYFNLYSFEVSLTFKKTGYSFMN</sequence>
<organism evidence="1 2">
    <name type="scientific">Neurospora hispaniola</name>
    <dbReference type="NCBI Taxonomy" id="588809"/>
    <lineage>
        <taxon>Eukaryota</taxon>
        <taxon>Fungi</taxon>
        <taxon>Dikarya</taxon>
        <taxon>Ascomycota</taxon>
        <taxon>Pezizomycotina</taxon>
        <taxon>Sordariomycetes</taxon>
        <taxon>Sordariomycetidae</taxon>
        <taxon>Sordariales</taxon>
        <taxon>Sordariaceae</taxon>
        <taxon>Neurospora</taxon>
    </lineage>
</organism>
<dbReference type="AlphaFoldDB" id="A0AAJ0IB29"/>
<gene>
    <name evidence="1" type="ORF">B0T23DRAFT_314466</name>
</gene>
<comment type="caution">
    <text evidence="1">The sequence shown here is derived from an EMBL/GenBank/DDBJ whole genome shotgun (WGS) entry which is preliminary data.</text>
</comment>
<dbReference type="GeneID" id="87872420"/>
<keyword evidence="2" id="KW-1185">Reference proteome</keyword>
<proteinExistence type="predicted"/>